<proteinExistence type="predicted"/>
<reference evidence="2 3" key="1">
    <citation type="submission" date="2014-04" db="EMBL/GenBank/DDBJ databases">
        <authorList>
            <consortium name="DOE Joint Genome Institute"/>
            <person name="Kuo A."/>
            <person name="Zuccaro A."/>
            <person name="Kohler A."/>
            <person name="Nagy L.G."/>
            <person name="Floudas D."/>
            <person name="Copeland A."/>
            <person name="Barry K.W."/>
            <person name="Cichocki N."/>
            <person name="Veneault-Fourrey C."/>
            <person name="LaButti K."/>
            <person name="Lindquist E.A."/>
            <person name="Lipzen A."/>
            <person name="Lundell T."/>
            <person name="Morin E."/>
            <person name="Murat C."/>
            <person name="Sun H."/>
            <person name="Tunlid A."/>
            <person name="Henrissat B."/>
            <person name="Grigoriev I.V."/>
            <person name="Hibbett D.S."/>
            <person name="Martin F."/>
            <person name="Nordberg H.P."/>
            <person name="Cantor M.N."/>
            <person name="Hua S.X."/>
        </authorList>
    </citation>
    <scope>NUCLEOTIDE SEQUENCE [LARGE SCALE GENOMIC DNA]</scope>
    <source>
        <strain evidence="2 3">MAFF 305830</strain>
    </source>
</reference>
<feature type="chain" id="PRO_5002172234" description="Extracellular membrane protein CFEM domain-containing protein" evidence="1">
    <location>
        <begin position="21"/>
        <end position="109"/>
    </location>
</feature>
<sequence length="109" mass="11671">MLKAYLLSAILVSTAAMAQCTNEACNVMNSIYNECKYSNTGVQDFKSCLCNQTFLEDYQRCESGFVCPYPIDTCVKIYCPGTFDGGFDAPAFCSGSSSLTSAATTTADA</sequence>
<evidence type="ECO:0008006" key="4">
    <source>
        <dbReference type="Google" id="ProtNLM"/>
    </source>
</evidence>
<dbReference type="HOGENOM" id="CLU_141189_0_0_1"/>
<dbReference type="AlphaFoldDB" id="A0A0C3AA24"/>
<keyword evidence="3" id="KW-1185">Reference proteome</keyword>
<gene>
    <name evidence="2" type="ORF">M408DRAFT_103426</name>
</gene>
<evidence type="ECO:0000256" key="1">
    <source>
        <dbReference type="SAM" id="SignalP"/>
    </source>
</evidence>
<feature type="signal peptide" evidence="1">
    <location>
        <begin position="1"/>
        <end position="20"/>
    </location>
</feature>
<accession>A0A0C3AA24</accession>
<evidence type="ECO:0000313" key="3">
    <source>
        <dbReference type="Proteomes" id="UP000054097"/>
    </source>
</evidence>
<organism evidence="2 3">
    <name type="scientific">Serendipita vermifera MAFF 305830</name>
    <dbReference type="NCBI Taxonomy" id="933852"/>
    <lineage>
        <taxon>Eukaryota</taxon>
        <taxon>Fungi</taxon>
        <taxon>Dikarya</taxon>
        <taxon>Basidiomycota</taxon>
        <taxon>Agaricomycotina</taxon>
        <taxon>Agaricomycetes</taxon>
        <taxon>Sebacinales</taxon>
        <taxon>Serendipitaceae</taxon>
        <taxon>Serendipita</taxon>
    </lineage>
</organism>
<reference evidence="3" key="2">
    <citation type="submission" date="2015-01" db="EMBL/GenBank/DDBJ databases">
        <title>Evolutionary Origins and Diversification of the Mycorrhizal Mutualists.</title>
        <authorList>
            <consortium name="DOE Joint Genome Institute"/>
            <consortium name="Mycorrhizal Genomics Consortium"/>
            <person name="Kohler A."/>
            <person name="Kuo A."/>
            <person name="Nagy L.G."/>
            <person name="Floudas D."/>
            <person name="Copeland A."/>
            <person name="Barry K.W."/>
            <person name="Cichocki N."/>
            <person name="Veneault-Fourrey C."/>
            <person name="LaButti K."/>
            <person name="Lindquist E.A."/>
            <person name="Lipzen A."/>
            <person name="Lundell T."/>
            <person name="Morin E."/>
            <person name="Murat C."/>
            <person name="Riley R."/>
            <person name="Ohm R."/>
            <person name="Sun H."/>
            <person name="Tunlid A."/>
            <person name="Henrissat B."/>
            <person name="Grigoriev I.V."/>
            <person name="Hibbett D.S."/>
            <person name="Martin F."/>
        </authorList>
    </citation>
    <scope>NUCLEOTIDE SEQUENCE [LARGE SCALE GENOMIC DNA]</scope>
    <source>
        <strain evidence="3">MAFF 305830</strain>
    </source>
</reference>
<keyword evidence="1" id="KW-0732">Signal</keyword>
<dbReference type="EMBL" id="KN824381">
    <property type="protein sequence ID" value="KIM21490.1"/>
    <property type="molecule type" value="Genomic_DNA"/>
</dbReference>
<name>A0A0C3AA24_SERVB</name>
<protein>
    <recommendedName>
        <fullName evidence="4">Extracellular membrane protein CFEM domain-containing protein</fullName>
    </recommendedName>
</protein>
<evidence type="ECO:0000313" key="2">
    <source>
        <dbReference type="EMBL" id="KIM21490.1"/>
    </source>
</evidence>
<dbReference type="Proteomes" id="UP000054097">
    <property type="component" value="Unassembled WGS sequence"/>
</dbReference>